<dbReference type="EMBL" id="JAUSXV010000001">
    <property type="protein sequence ID" value="MDQ0646050.1"/>
    <property type="molecule type" value="Genomic_DNA"/>
</dbReference>
<evidence type="ECO:0000313" key="6">
    <source>
        <dbReference type="Proteomes" id="UP001244427"/>
    </source>
</evidence>
<dbReference type="Gene3D" id="3.40.50.1820">
    <property type="entry name" value="alpha/beta hydrolase"/>
    <property type="match status" value="1"/>
</dbReference>
<feature type="active site" description="Charge relay system" evidence="1">
    <location>
        <position position="294"/>
    </location>
</feature>
<evidence type="ECO:0000256" key="3">
    <source>
        <dbReference type="SAM" id="MobiDB-lite"/>
    </source>
</evidence>
<dbReference type="InterPro" id="IPR008391">
    <property type="entry name" value="AXE1_dom"/>
</dbReference>
<dbReference type="SUPFAM" id="SSF53474">
    <property type="entry name" value="alpha/beta-Hydrolases"/>
    <property type="match status" value="1"/>
</dbReference>
<dbReference type="GO" id="GO:0047739">
    <property type="term" value="F:cephalosporin-C deacetylase activity"/>
    <property type="evidence" value="ECO:0007669"/>
    <property type="project" value="UniProtKB-EC"/>
</dbReference>
<evidence type="ECO:0000259" key="4">
    <source>
        <dbReference type="Pfam" id="PF05448"/>
    </source>
</evidence>
<evidence type="ECO:0000256" key="1">
    <source>
        <dbReference type="PIRSR" id="PIRSR639069-1"/>
    </source>
</evidence>
<feature type="domain" description="Acetyl xylan esterase" evidence="4">
    <location>
        <begin position="13"/>
        <end position="309"/>
    </location>
</feature>
<protein>
    <submittedName>
        <fullName evidence="5">Cephalosporin-C deacetylase</fullName>
        <ecNumber evidence="5">3.1.1.41</ecNumber>
    </submittedName>
</protein>
<feature type="region of interest" description="Disordered" evidence="3">
    <location>
        <begin position="116"/>
        <end position="135"/>
    </location>
</feature>
<dbReference type="GO" id="GO:0005976">
    <property type="term" value="P:polysaccharide metabolic process"/>
    <property type="evidence" value="ECO:0007669"/>
    <property type="project" value="TreeGrafter"/>
</dbReference>
<dbReference type="AlphaFoldDB" id="A0AAW8ERF6"/>
<keyword evidence="6" id="KW-1185">Reference proteome</keyword>
<accession>A0AAW8ERF6</accession>
<proteinExistence type="predicted"/>
<evidence type="ECO:0000256" key="2">
    <source>
        <dbReference type="PIRSR" id="PIRSR639069-2"/>
    </source>
</evidence>
<dbReference type="PANTHER" id="PTHR40111">
    <property type="entry name" value="CEPHALOSPORIN-C DEACETYLASE"/>
    <property type="match status" value="1"/>
</dbReference>
<sequence>MRGDLSIVDVPTTQTEPADFDAFWADTLAVTRGFPLDVTLTPHPTLLTQLEVFDVTFRGFGGTPIHAWLRVPARARGPLPGLVQFFGYGNGRGHALRDLRWASAGYAHLVVDARGQGHGHTDDDHPSGGPSAGGFLTRGIRSPEEYYYRRVFADAVRAVEALRTLELVDPSRVGVVGASQGGGIALAMAGLVPDLSAVIIQAPFLCELDRAAVLSTEFPYALLTQYLADRREDAAAALDTLRYFDGVNLAKRASAPALLSTGLLDGIAPPETVLPAFTAYGGEKQIVLWPYNGHEAGGDLDEENALEFAAARLAPRSLADSLR</sequence>
<dbReference type="EC" id="3.1.1.41" evidence="5"/>
<dbReference type="InterPro" id="IPR039069">
    <property type="entry name" value="CE7"/>
</dbReference>
<keyword evidence="5" id="KW-0378">Hydrolase</keyword>
<reference evidence="5 6" key="1">
    <citation type="submission" date="2023-07" db="EMBL/GenBank/DDBJ databases">
        <title>Comparative genomics of wheat-associated soil bacteria to identify genetic determinants of phenazine resistance.</title>
        <authorList>
            <person name="Mouncey N."/>
        </authorList>
    </citation>
    <scope>NUCLEOTIDE SEQUENCE [LARGE SCALE GENOMIC DNA]</scope>
    <source>
        <strain evidence="5 6">W4I9-1</strain>
    </source>
</reference>
<dbReference type="Proteomes" id="UP001244427">
    <property type="component" value="Unassembled WGS sequence"/>
</dbReference>
<name>A0AAW8ERF6_9MICO</name>
<evidence type="ECO:0000313" key="5">
    <source>
        <dbReference type="EMBL" id="MDQ0646050.1"/>
    </source>
</evidence>
<dbReference type="InterPro" id="IPR029058">
    <property type="entry name" value="AB_hydrolase_fold"/>
</dbReference>
<feature type="active site" description="Charge relay system" evidence="1">
    <location>
        <position position="265"/>
    </location>
</feature>
<dbReference type="Pfam" id="PF05448">
    <property type="entry name" value="AXE1"/>
    <property type="match status" value="1"/>
</dbReference>
<organism evidence="5 6">
    <name type="scientific">Microbacterium natoriense</name>
    <dbReference type="NCBI Taxonomy" id="284570"/>
    <lineage>
        <taxon>Bacteria</taxon>
        <taxon>Bacillati</taxon>
        <taxon>Actinomycetota</taxon>
        <taxon>Actinomycetes</taxon>
        <taxon>Micrococcales</taxon>
        <taxon>Microbacteriaceae</taxon>
        <taxon>Microbacterium</taxon>
    </lineage>
</organism>
<feature type="binding site" evidence="2">
    <location>
        <position position="88"/>
    </location>
    <ligand>
        <name>substrate</name>
    </ligand>
</feature>
<comment type="caution">
    <text evidence="5">The sequence shown here is derived from an EMBL/GenBank/DDBJ whole genome shotgun (WGS) entry which is preliminary data.</text>
</comment>
<dbReference type="RefSeq" id="WP_307292643.1">
    <property type="nucleotide sequence ID" value="NZ_JAUSXV010000001.1"/>
</dbReference>
<gene>
    <name evidence="5" type="ORF">QFZ53_000246</name>
</gene>
<feature type="active site" description="Nucleophile" evidence="1">
    <location>
        <position position="179"/>
    </location>
</feature>
<dbReference type="PANTHER" id="PTHR40111:SF1">
    <property type="entry name" value="CEPHALOSPORIN-C DEACETYLASE"/>
    <property type="match status" value="1"/>
</dbReference>